<reference evidence="2 3" key="1">
    <citation type="journal article" date="2014" name="Nat. Commun.">
        <title>Molecular traces of alternative social organization in a termite genome.</title>
        <authorList>
            <person name="Terrapon N."/>
            <person name="Li C."/>
            <person name="Robertson H.M."/>
            <person name="Ji L."/>
            <person name="Meng X."/>
            <person name="Booth W."/>
            <person name="Chen Z."/>
            <person name="Childers C.P."/>
            <person name="Glastad K.M."/>
            <person name="Gokhale K."/>
            <person name="Gowin J."/>
            <person name="Gronenberg W."/>
            <person name="Hermansen R.A."/>
            <person name="Hu H."/>
            <person name="Hunt B.G."/>
            <person name="Huylmans A.K."/>
            <person name="Khalil S.M."/>
            <person name="Mitchell R.D."/>
            <person name="Munoz-Torres M.C."/>
            <person name="Mustard J.A."/>
            <person name="Pan H."/>
            <person name="Reese J.T."/>
            <person name="Scharf M.E."/>
            <person name="Sun F."/>
            <person name="Vogel H."/>
            <person name="Xiao J."/>
            <person name="Yang W."/>
            <person name="Yang Z."/>
            <person name="Yang Z."/>
            <person name="Zhou J."/>
            <person name="Zhu J."/>
            <person name="Brent C.S."/>
            <person name="Elsik C.G."/>
            <person name="Goodisman M.A."/>
            <person name="Liberles D.A."/>
            <person name="Roe R.M."/>
            <person name="Vargo E.L."/>
            <person name="Vilcinskas A."/>
            <person name="Wang J."/>
            <person name="Bornberg-Bauer E."/>
            <person name="Korb J."/>
            <person name="Zhang G."/>
            <person name="Liebig J."/>
        </authorList>
    </citation>
    <scope>NUCLEOTIDE SEQUENCE [LARGE SCALE GENOMIC DNA]</scope>
    <source>
        <tissue evidence="2">Whole organism</tissue>
    </source>
</reference>
<protein>
    <submittedName>
        <fullName evidence="2">Uncharacterized protein</fullName>
    </submittedName>
</protein>
<proteinExistence type="predicted"/>
<feature type="chain" id="PRO_5001645177" evidence="1">
    <location>
        <begin position="26"/>
        <end position="143"/>
    </location>
</feature>
<dbReference type="Proteomes" id="UP000027135">
    <property type="component" value="Unassembled WGS sequence"/>
</dbReference>
<name>A0A067RHY5_ZOONE</name>
<dbReference type="OrthoDB" id="7659165at2759"/>
<sequence length="143" mass="16561">MFLPKHLTYHCSAVLFLLLLTSALSAPYYDLEYEDGGILNSPDRTLWEESDNFMAVKRSTEPFISMHWSGDSRKSYMPYHPVVRFRSPKPQFDHPSLTYTRRFEDRLKKNLSAGEILALLSTIMVDRASKGRLKGLRFGISKR</sequence>
<evidence type="ECO:0000313" key="3">
    <source>
        <dbReference type="Proteomes" id="UP000027135"/>
    </source>
</evidence>
<evidence type="ECO:0000313" key="2">
    <source>
        <dbReference type="EMBL" id="KDR23476.1"/>
    </source>
</evidence>
<keyword evidence="1" id="KW-0732">Signal</keyword>
<dbReference type="InParanoid" id="A0A067RHY5"/>
<evidence type="ECO:0000256" key="1">
    <source>
        <dbReference type="SAM" id="SignalP"/>
    </source>
</evidence>
<dbReference type="AlphaFoldDB" id="A0A067RHY5"/>
<accession>A0A067RHY5</accession>
<organism evidence="2 3">
    <name type="scientific">Zootermopsis nevadensis</name>
    <name type="common">Dampwood termite</name>
    <dbReference type="NCBI Taxonomy" id="136037"/>
    <lineage>
        <taxon>Eukaryota</taxon>
        <taxon>Metazoa</taxon>
        <taxon>Ecdysozoa</taxon>
        <taxon>Arthropoda</taxon>
        <taxon>Hexapoda</taxon>
        <taxon>Insecta</taxon>
        <taxon>Pterygota</taxon>
        <taxon>Neoptera</taxon>
        <taxon>Polyneoptera</taxon>
        <taxon>Dictyoptera</taxon>
        <taxon>Blattodea</taxon>
        <taxon>Blattoidea</taxon>
        <taxon>Termitoidae</taxon>
        <taxon>Termopsidae</taxon>
        <taxon>Zootermopsis</taxon>
    </lineage>
</organism>
<dbReference type="EMBL" id="KK852460">
    <property type="protein sequence ID" value="KDR23476.1"/>
    <property type="molecule type" value="Genomic_DNA"/>
</dbReference>
<gene>
    <name evidence="2" type="ORF">L798_08678</name>
</gene>
<keyword evidence="3" id="KW-1185">Reference proteome</keyword>
<feature type="signal peptide" evidence="1">
    <location>
        <begin position="1"/>
        <end position="25"/>
    </location>
</feature>